<evidence type="ECO:0000313" key="18">
    <source>
        <dbReference type="EMBL" id="KRZ28048.1"/>
    </source>
</evidence>
<evidence type="ECO:0000256" key="2">
    <source>
        <dbReference type="ARBA" id="ARBA00002388"/>
    </source>
</evidence>
<dbReference type="Pfam" id="PF00160">
    <property type="entry name" value="Pro_isomerase"/>
    <property type="match status" value="1"/>
</dbReference>
<dbReference type="InterPro" id="IPR012677">
    <property type="entry name" value="Nucleotide-bd_a/b_plait_sf"/>
</dbReference>
<dbReference type="InterPro" id="IPR002130">
    <property type="entry name" value="Cyclophilin-type_PPIase_dom"/>
</dbReference>
<dbReference type="Proteomes" id="UP000054805">
    <property type="component" value="Unassembled WGS sequence"/>
</dbReference>
<evidence type="ECO:0000256" key="10">
    <source>
        <dbReference type="ARBA" id="ARBA00023235"/>
    </source>
</evidence>
<feature type="non-terminal residue" evidence="17">
    <location>
        <position position="1"/>
    </location>
</feature>
<feature type="transmembrane region" description="Helical" evidence="13">
    <location>
        <begin position="634"/>
        <end position="655"/>
    </location>
</feature>
<protein>
    <recommendedName>
        <fullName evidence="4">peptidylprolyl isomerase</fullName>
        <ecNumber evidence="4">5.2.1.8</ecNumber>
    </recommendedName>
    <alternativeName>
        <fullName evidence="11">Cyclophilin E</fullName>
    </alternativeName>
</protein>
<dbReference type="EMBL" id="JYDS01000063">
    <property type="protein sequence ID" value="KRZ28048.1"/>
    <property type="molecule type" value="Genomic_DNA"/>
</dbReference>
<feature type="transmembrane region" description="Helical" evidence="13">
    <location>
        <begin position="591"/>
        <end position="614"/>
    </location>
</feature>
<dbReference type="PANTHER" id="PTHR11071">
    <property type="entry name" value="PEPTIDYL-PROLYL CIS-TRANS ISOMERASE"/>
    <property type="match status" value="1"/>
</dbReference>
<dbReference type="Proteomes" id="UP000054632">
    <property type="component" value="Unassembled WGS sequence"/>
</dbReference>
<dbReference type="GO" id="GO:0016018">
    <property type="term" value="F:cyclosporin A binding"/>
    <property type="evidence" value="ECO:0007669"/>
    <property type="project" value="TreeGrafter"/>
</dbReference>
<dbReference type="InterPro" id="IPR020892">
    <property type="entry name" value="Cyclophilin-type_PPIase_CS"/>
</dbReference>
<evidence type="ECO:0000313" key="20">
    <source>
        <dbReference type="Proteomes" id="UP000054632"/>
    </source>
</evidence>
<comment type="function">
    <text evidence="2">PPIases accelerate the folding of proteins. It catalyzes the cis-trans isomerization of proline imidic peptide bonds in oligopeptides.</text>
</comment>
<proteinExistence type="predicted"/>
<evidence type="ECO:0000259" key="14">
    <source>
        <dbReference type="PROSITE" id="PS50072"/>
    </source>
</evidence>
<evidence type="ECO:0000256" key="3">
    <source>
        <dbReference type="ARBA" id="ARBA00004141"/>
    </source>
</evidence>
<dbReference type="PRINTS" id="PR00153">
    <property type="entry name" value="CSAPPISMRASE"/>
</dbReference>
<evidence type="ECO:0000256" key="11">
    <source>
        <dbReference type="ARBA" id="ARBA00049785"/>
    </source>
</evidence>
<dbReference type="CDD" id="cd01926">
    <property type="entry name" value="cyclophilin_ABH_like"/>
    <property type="match status" value="1"/>
</dbReference>
<dbReference type="GO" id="GO:0003755">
    <property type="term" value="F:peptidyl-prolyl cis-trans isomerase activity"/>
    <property type="evidence" value="ECO:0007669"/>
    <property type="project" value="UniProtKB-KW"/>
</dbReference>
<dbReference type="EMBL" id="JYDV01000102">
    <property type="protein sequence ID" value="KRZ33649.1"/>
    <property type="molecule type" value="Genomic_DNA"/>
</dbReference>
<dbReference type="AlphaFoldDB" id="A0A0V1EFV4"/>
<keyword evidence="6 12" id="KW-0694">RNA-binding</keyword>
<dbReference type="SUPFAM" id="SSF54928">
    <property type="entry name" value="RNA-binding domain, RBD"/>
    <property type="match status" value="1"/>
</dbReference>
<dbReference type="Pfam" id="PF10292">
    <property type="entry name" value="7TM_GPCR_Srab"/>
    <property type="match status" value="1"/>
</dbReference>
<comment type="caution">
    <text evidence="17">The sequence shown here is derived from an EMBL/GenBank/DDBJ whole genome shotgun (WGS) entry which is preliminary data.</text>
</comment>
<feature type="domain" description="RRM" evidence="15">
    <location>
        <begin position="15"/>
        <end position="93"/>
    </location>
</feature>
<feature type="transmembrane region" description="Helical" evidence="13">
    <location>
        <begin position="533"/>
        <end position="557"/>
    </location>
</feature>
<feature type="non-terminal residue" evidence="17">
    <location>
        <position position="780"/>
    </location>
</feature>
<feature type="transmembrane region" description="Helical" evidence="13">
    <location>
        <begin position="403"/>
        <end position="429"/>
    </location>
</feature>
<keyword evidence="9 13" id="KW-0472">Membrane</keyword>
<comment type="subcellular location">
    <subcellularLocation>
        <location evidence="3">Membrane</location>
        <topology evidence="3">Multi-pass membrane protein</topology>
    </subcellularLocation>
</comment>
<keyword evidence="8" id="KW-0697">Rotamase</keyword>
<keyword evidence="21" id="KW-1185">Reference proteome</keyword>
<dbReference type="Gene3D" id="1.20.1070.10">
    <property type="entry name" value="Rhodopsin 7-helix transmembrane proteins"/>
    <property type="match status" value="1"/>
</dbReference>
<evidence type="ECO:0000256" key="12">
    <source>
        <dbReference type="PROSITE-ProRule" id="PRU00176"/>
    </source>
</evidence>
<keyword evidence="5 13" id="KW-0812">Transmembrane</keyword>
<dbReference type="PROSITE" id="PS50072">
    <property type="entry name" value="CSA_PPIASE_2"/>
    <property type="match status" value="1"/>
</dbReference>
<evidence type="ECO:0000256" key="6">
    <source>
        <dbReference type="ARBA" id="ARBA00022884"/>
    </source>
</evidence>
<dbReference type="EC" id="5.2.1.8" evidence="4"/>
<dbReference type="CDD" id="cd12347">
    <property type="entry name" value="RRM_PPIE"/>
    <property type="match status" value="1"/>
</dbReference>
<evidence type="ECO:0000313" key="19">
    <source>
        <dbReference type="EMBL" id="KRZ33649.1"/>
    </source>
</evidence>
<reference evidence="20 21" key="1">
    <citation type="submission" date="2015-01" db="EMBL/GenBank/DDBJ databases">
        <title>Evolution of Trichinella species and genotypes.</title>
        <authorList>
            <person name="Korhonen P.K."/>
            <person name="Edoardo P."/>
            <person name="Giuseppe L.R."/>
            <person name="Gasser R.B."/>
        </authorList>
    </citation>
    <scope>NUCLEOTIDE SEQUENCE [LARGE SCALE GENOMIC DNA]</scope>
    <source>
        <strain evidence="17">ISS13</strain>
        <strain evidence="19">ISS176</strain>
        <strain evidence="18">ISS588</strain>
    </source>
</reference>
<dbReference type="InterPro" id="IPR000504">
    <property type="entry name" value="RRM_dom"/>
</dbReference>
<dbReference type="GO" id="GO:0006457">
    <property type="term" value="P:protein folding"/>
    <property type="evidence" value="ECO:0007669"/>
    <property type="project" value="InterPro"/>
</dbReference>
<dbReference type="Gene3D" id="3.30.70.330">
    <property type="match status" value="1"/>
</dbReference>
<dbReference type="InterPro" id="IPR017452">
    <property type="entry name" value="GPCR_Rhodpsn_7TM"/>
</dbReference>
<evidence type="ECO:0000259" key="15">
    <source>
        <dbReference type="PROSITE" id="PS50102"/>
    </source>
</evidence>
<comment type="catalytic activity">
    <reaction evidence="1">
        <text>[protein]-peptidylproline (omega=180) = [protein]-peptidylproline (omega=0)</text>
        <dbReference type="Rhea" id="RHEA:16237"/>
        <dbReference type="Rhea" id="RHEA-COMP:10747"/>
        <dbReference type="Rhea" id="RHEA-COMP:10748"/>
        <dbReference type="ChEBI" id="CHEBI:83833"/>
        <dbReference type="ChEBI" id="CHEBI:83834"/>
        <dbReference type="EC" id="5.2.1.8"/>
    </reaction>
</comment>
<evidence type="ECO:0000256" key="5">
    <source>
        <dbReference type="ARBA" id="ARBA00022692"/>
    </source>
</evidence>
<name>A0A0V1EFV4_TRIPS</name>
<dbReference type="PROSITE" id="PS50262">
    <property type="entry name" value="G_PROTEIN_RECEP_F1_2"/>
    <property type="match status" value="1"/>
</dbReference>
<dbReference type="GO" id="GO:0005737">
    <property type="term" value="C:cytoplasm"/>
    <property type="evidence" value="ECO:0007669"/>
    <property type="project" value="TreeGrafter"/>
</dbReference>
<evidence type="ECO:0000256" key="8">
    <source>
        <dbReference type="ARBA" id="ARBA00023110"/>
    </source>
</evidence>
<evidence type="ECO:0000256" key="1">
    <source>
        <dbReference type="ARBA" id="ARBA00000971"/>
    </source>
</evidence>
<dbReference type="InterPro" id="IPR029000">
    <property type="entry name" value="Cyclophilin-like_dom_sf"/>
</dbReference>
<dbReference type="InterPro" id="IPR034168">
    <property type="entry name" value="PPIE_RRM"/>
</dbReference>
<dbReference type="EMBL" id="JYDR01000042">
    <property type="protein sequence ID" value="KRY72630.1"/>
    <property type="molecule type" value="Genomic_DNA"/>
</dbReference>
<evidence type="ECO:0000256" key="4">
    <source>
        <dbReference type="ARBA" id="ARBA00013194"/>
    </source>
</evidence>
<feature type="domain" description="PPIase cyclophilin-type" evidence="14">
    <location>
        <begin position="154"/>
        <end position="310"/>
    </location>
</feature>
<dbReference type="SUPFAM" id="SSF50891">
    <property type="entry name" value="Cyclophilin-like"/>
    <property type="match status" value="1"/>
</dbReference>
<dbReference type="FunFam" id="2.40.100.10:FF:000013">
    <property type="entry name" value="Peptidyl-prolyl cis-trans isomerase"/>
    <property type="match status" value="1"/>
</dbReference>
<dbReference type="Pfam" id="PF00076">
    <property type="entry name" value="RRM_1"/>
    <property type="match status" value="1"/>
</dbReference>
<keyword evidence="7 13" id="KW-1133">Transmembrane helix</keyword>
<dbReference type="Proteomes" id="UP000054826">
    <property type="component" value="Unassembled WGS sequence"/>
</dbReference>
<gene>
    <name evidence="17" type="ORF">T4A_5240</name>
    <name evidence="18" type="ORF">T4B_12556</name>
    <name evidence="19" type="ORF">T4C_7685</name>
</gene>
<dbReference type="InterPro" id="IPR019408">
    <property type="entry name" value="7TM_GPCR_serpentine_rcpt_Srab"/>
</dbReference>
<evidence type="ECO:0000313" key="21">
    <source>
        <dbReference type="Proteomes" id="UP000054805"/>
    </source>
</evidence>
<evidence type="ECO:0000313" key="17">
    <source>
        <dbReference type="EMBL" id="KRY72630.1"/>
    </source>
</evidence>
<evidence type="ECO:0000256" key="9">
    <source>
        <dbReference type="ARBA" id="ARBA00023136"/>
    </source>
</evidence>
<feature type="transmembrane region" description="Helical" evidence="13">
    <location>
        <begin position="449"/>
        <end position="470"/>
    </location>
</feature>
<sequence length="780" mass="85666">LIMASRSNHPYNRKRTIYVGGFGEEVDEKLLHSAFIPFGDIVDVLIPIDFEVHKHRGFGFVEFELESDALAAVDNMNNSELFGKTIRVNFARAPKPNERSQKPVWADDEWIRQYGSGSGVSQTAVENTVSEASSVCKDVAVSMEENARHLPRVYLDIKIGIRYIGRIVIELRNDVVPLTAENFRQLCTGEKGFGFKGCPFHRIIPGFMCQAGDFTCQDGTGGRSVYGEKFDDENFLLKHGDAGAVSMANAGPNTNGSQFFITTGTAEWLDGKHVVFGRVADGMHVVRQIERTGGENGKPSMKVIITDCGGLLLKLLCRRGSIIVAHARCLVAESACSANESSSIVQSCWMCCCNETTALFRSAWFWTGEAMAVILAPSSALLNLLLLYLLCHCRPLHVNARHLLVNIAACGVFNGFYLTAKSALILVSVSSGRPCAISGSAKVPQLCSFQTGVFSATLLAVVGTYTSMLVERLYATFTMNNYESKPKPAFGLSLLFLVWTSTIICTSAIVATARQSLPLPLCNELLNLNPATGAVIVSVNSCLQVLTLVVFIGIWLYHRAKVNRIRWEGEGRKPPLPYRLQLQKSLATVELLLGPTVVNAVSWSVINVFALLAIGRVQLSTRSPDDMIHYTIAAQYMFYLIVIFQGLLYPLLFIWNLPPTNIHIPCCAALVERLLFKRKTESTQSADDDDDMDDGYSSLVLENGKKQTVIEQLSGNKGAAARVTVLNKRLGFRDIGILLDVDTDEVIKIEDYCDRLSVVSGIKEISNAIESKLLSNPSTD</sequence>
<evidence type="ECO:0000256" key="7">
    <source>
        <dbReference type="ARBA" id="ARBA00022989"/>
    </source>
</evidence>
<keyword evidence="10 17" id="KW-0413">Isomerase</keyword>
<accession>A0A0V1EFV4</accession>
<dbReference type="PANTHER" id="PTHR11071:SF561">
    <property type="entry name" value="PEPTIDYL-PROLYL CIS-TRANS ISOMERASE D-RELATED"/>
    <property type="match status" value="1"/>
</dbReference>
<dbReference type="SMART" id="SM00360">
    <property type="entry name" value="RRM"/>
    <property type="match status" value="1"/>
</dbReference>
<dbReference type="PROSITE" id="PS50102">
    <property type="entry name" value="RRM"/>
    <property type="match status" value="1"/>
</dbReference>
<evidence type="ECO:0000256" key="13">
    <source>
        <dbReference type="SAM" id="Phobius"/>
    </source>
</evidence>
<feature type="transmembrane region" description="Helical" evidence="13">
    <location>
        <begin position="490"/>
        <end position="513"/>
    </location>
</feature>
<evidence type="ECO:0000259" key="16">
    <source>
        <dbReference type="PROSITE" id="PS50262"/>
    </source>
</evidence>
<dbReference type="InterPro" id="IPR035979">
    <property type="entry name" value="RBD_domain_sf"/>
</dbReference>
<feature type="domain" description="G-protein coupled receptors family 1 profile" evidence="16">
    <location>
        <begin position="382"/>
        <end position="653"/>
    </location>
</feature>
<dbReference type="PROSITE" id="PS00170">
    <property type="entry name" value="CSA_PPIASE_1"/>
    <property type="match status" value="1"/>
</dbReference>
<dbReference type="GO" id="GO:0016020">
    <property type="term" value="C:membrane"/>
    <property type="evidence" value="ECO:0007669"/>
    <property type="project" value="UniProtKB-SubCell"/>
</dbReference>
<dbReference type="Gene3D" id="2.40.100.10">
    <property type="entry name" value="Cyclophilin-like"/>
    <property type="match status" value="1"/>
</dbReference>
<organism evidence="17 20">
    <name type="scientific">Trichinella pseudospiralis</name>
    <name type="common">Parasitic roundworm</name>
    <dbReference type="NCBI Taxonomy" id="6337"/>
    <lineage>
        <taxon>Eukaryota</taxon>
        <taxon>Metazoa</taxon>
        <taxon>Ecdysozoa</taxon>
        <taxon>Nematoda</taxon>
        <taxon>Enoplea</taxon>
        <taxon>Dorylaimia</taxon>
        <taxon>Trichinellida</taxon>
        <taxon>Trichinellidae</taxon>
        <taxon>Trichinella</taxon>
    </lineage>
</organism>
<dbReference type="GO" id="GO:0003723">
    <property type="term" value="F:RNA binding"/>
    <property type="evidence" value="ECO:0007669"/>
    <property type="project" value="UniProtKB-UniRule"/>
</dbReference>
<feature type="transmembrane region" description="Helical" evidence="13">
    <location>
        <begin position="363"/>
        <end position="391"/>
    </location>
</feature>